<evidence type="ECO:0000313" key="3">
    <source>
        <dbReference type="Proteomes" id="UP001324287"/>
    </source>
</evidence>
<evidence type="ECO:0000256" key="1">
    <source>
        <dbReference type="SAM" id="MobiDB-lite"/>
    </source>
</evidence>
<accession>A0ABZ1B318</accession>
<keyword evidence="3" id="KW-1185">Reference proteome</keyword>
<dbReference type="Proteomes" id="UP001324287">
    <property type="component" value="Chromosome"/>
</dbReference>
<dbReference type="EMBL" id="CP141261">
    <property type="protein sequence ID" value="WRL65205.1"/>
    <property type="molecule type" value="Genomic_DNA"/>
</dbReference>
<sequence length="44" mass="4139">MANLAGDLQLDGVAAAPARRAAQVVSTPGPADAPLAGGLVAAGR</sequence>
<proteinExistence type="predicted"/>
<gene>
    <name evidence="2" type="ORF">U6N30_05920</name>
</gene>
<organism evidence="2 3">
    <name type="scientific">Blastococcus brunescens</name>
    <dbReference type="NCBI Taxonomy" id="1564165"/>
    <lineage>
        <taxon>Bacteria</taxon>
        <taxon>Bacillati</taxon>
        <taxon>Actinomycetota</taxon>
        <taxon>Actinomycetes</taxon>
        <taxon>Geodermatophilales</taxon>
        <taxon>Geodermatophilaceae</taxon>
        <taxon>Blastococcus</taxon>
    </lineage>
</organism>
<dbReference type="RefSeq" id="WP_324276529.1">
    <property type="nucleotide sequence ID" value="NZ_CP141261.1"/>
</dbReference>
<feature type="region of interest" description="Disordered" evidence="1">
    <location>
        <begin position="19"/>
        <end position="44"/>
    </location>
</feature>
<reference evidence="2 3" key="1">
    <citation type="submission" date="2023-12" db="EMBL/GenBank/DDBJ databases">
        <title>Blastococcus brunescens sp. nov., an actonobacterium isolated from sandstone collected in sahara desert.</title>
        <authorList>
            <person name="Gtari M."/>
            <person name="Ghodhbane F."/>
        </authorList>
    </citation>
    <scope>NUCLEOTIDE SEQUENCE [LARGE SCALE GENOMIC DNA]</scope>
    <source>
        <strain evidence="2 3">BMG 8361</strain>
    </source>
</reference>
<protein>
    <submittedName>
        <fullName evidence="2">Uncharacterized protein</fullName>
    </submittedName>
</protein>
<name>A0ABZ1B318_9ACTN</name>
<evidence type="ECO:0000313" key="2">
    <source>
        <dbReference type="EMBL" id="WRL65205.1"/>
    </source>
</evidence>